<feature type="domain" description="Tyrosine-protein phosphatase" evidence="1">
    <location>
        <begin position="105"/>
        <end position="355"/>
    </location>
</feature>
<dbReference type="SMART" id="SM00404">
    <property type="entry name" value="PTPc_motif"/>
    <property type="match status" value="1"/>
</dbReference>
<dbReference type="InterPro" id="IPR003595">
    <property type="entry name" value="Tyr_Pase_cat"/>
</dbReference>
<dbReference type="SMART" id="SM00194">
    <property type="entry name" value="PTPc"/>
    <property type="match status" value="1"/>
</dbReference>
<dbReference type="AlphaFoldDB" id="A0A1B7JLQ0"/>
<sequence length="355" mass="39287">MLPINSVRTPVLSAITSTATSIDTNNSFSNNINTVQNINSVSTPPSGKLAARRKGMRLKLDLAGARVDMNQQKKPISHFQTLEQDTKMMIQNKGIVYDSKVEGQRYSDITTAKQTQLFITNKEGKLIGLPANRLQIGGENIAIRSQYPCNDTQSIENHLMMLIENRTPVLVVLASANDIYDPSSQSYKLEPYFMGNKKYGAIEVKSRLEKKDFKVSTNNDAKTNSQLKLDHYNMDLFGGDKNITVPVIHVTNWTDRETISVDDIKSLNSIVGVLVQGRIGELIKMGSTAIGNKDKLLPVIHCKAGIGRTGVLVATMQLMKRDNTLTASEIVLSLRESGNPDMVQTESQYQTLLNL</sequence>
<feature type="domain" description="Tyrosine specific protein phosphatases" evidence="2">
    <location>
        <begin position="299"/>
        <end position="350"/>
    </location>
</feature>
<dbReference type="PANTHER" id="PTHR19134:SF449">
    <property type="entry name" value="TYROSINE-PROTEIN PHOSPHATASE 1"/>
    <property type="match status" value="1"/>
</dbReference>
<dbReference type="InterPro" id="IPR000387">
    <property type="entry name" value="Tyr_Pase_dom"/>
</dbReference>
<keyword evidence="4" id="KW-1185">Reference proteome</keyword>
<dbReference type="PRINTS" id="PR00700">
    <property type="entry name" value="PRTYPHPHTASE"/>
</dbReference>
<keyword evidence="3" id="KW-0378">Hydrolase</keyword>
<name>A0A1B7JLQ0_9GAMM</name>
<protein>
    <submittedName>
        <fullName evidence="3">Putative tyrosine phosphatase</fullName>
        <ecNumber evidence="3">3.1.3.48</ecNumber>
    </submittedName>
</protein>
<dbReference type="RefSeq" id="WP_068909763.1">
    <property type="nucleotide sequence ID" value="NZ_LXEW01000045.1"/>
</dbReference>
<gene>
    <name evidence="3" type="ORF">M998_3193</name>
</gene>
<dbReference type="InterPro" id="IPR029021">
    <property type="entry name" value="Prot-tyrosine_phosphatase-like"/>
</dbReference>
<dbReference type="PROSITE" id="PS00383">
    <property type="entry name" value="TYR_PHOSPHATASE_1"/>
    <property type="match status" value="1"/>
</dbReference>
<dbReference type="Proteomes" id="UP000078224">
    <property type="component" value="Unassembled WGS sequence"/>
</dbReference>
<dbReference type="GO" id="GO:0004725">
    <property type="term" value="F:protein tyrosine phosphatase activity"/>
    <property type="evidence" value="ECO:0007669"/>
    <property type="project" value="UniProtKB-EC"/>
</dbReference>
<dbReference type="InterPro" id="IPR050348">
    <property type="entry name" value="Protein-Tyr_Phosphatase"/>
</dbReference>
<proteinExistence type="predicted"/>
<evidence type="ECO:0000313" key="4">
    <source>
        <dbReference type="Proteomes" id="UP000078224"/>
    </source>
</evidence>
<accession>A0A1B7JLQ0</accession>
<dbReference type="InterPro" id="IPR000242">
    <property type="entry name" value="PTP_cat"/>
</dbReference>
<dbReference type="EMBL" id="LXEW01000045">
    <property type="protein sequence ID" value="OAT48835.1"/>
    <property type="molecule type" value="Genomic_DNA"/>
</dbReference>
<evidence type="ECO:0000259" key="2">
    <source>
        <dbReference type="PROSITE" id="PS50056"/>
    </source>
</evidence>
<reference evidence="3 4" key="1">
    <citation type="submission" date="2016-04" db="EMBL/GenBank/DDBJ databases">
        <title>ATOL: Assembling a taxonomically balanced genome-scale reconstruction of the evolutionary history of the Enterobacteriaceae.</title>
        <authorList>
            <person name="Plunkett G.III."/>
            <person name="Neeno-Eckwall E.C."/>
            <person name="Glasner J.D."/>
            <person name="Perna N.T."/>
        </authorList>
    </citation>
    <scope>NUCLEOTIDE SEQUENCE [LARGE SCALE GENOMIC DNA]</scope>
    <source>
        <strain evidence="3 4">ATCC 35613</strain>
    </source>
</reference>
<dbReference type="OrthoDB" id="6199520at2"/>
<organism evidence="3 4">
    <name type="scientific">Providencia heimbachae ATCC 35613</name>
    <dbReference type="NCBI Taxonomy" id="1354272"/>
    <lineage>
        <taxon>Bacteria</taxon>
        <taxon>Pseudomonadati</taxon>
        <taxon>Pseudomonadota</taxon>
        <taxon>Gammaproteobacteria</taxon>
        <taxon>Enterobacterales</taxon>
        <taxon>Morganellaceae</taxon>
        <taxon>Providencia</taxon>
    </lineage>
</organism>
<dbReference type="PROSITE" id="PS50056">
    <property type="entry name" value="TYR_PHOSPHATASE_2"/>
    <property type="match status" value="1"/>
</dbReference>
<dbReference type="PATRIC" id="fig|1354272.4.peg.3258"/>
<dbReference type="InterPro" id="IPR016130">
    <property type="entry name" value="Tyr_Pase_AS"/>
</dbReference>
<dbReference type="SUPFAM" id="SSF52799">
    <property type="entry name" value="(Phosphotyrosine protein) phosphatases II"/>
    <property type="match status" value="1"/>
</dbReference>
<dbReference type="Pfam" id="PF00102">
    <property type="entry name" value="Y_phosphatase"/>
    <property type="match status" value="1"/>
</dbReference>
<dbReference type="PANTHER" id="PTHR19134">
    <property type="entry name" value="RECEPTOR-TYPE TYROSINE-PROTEIN PHOSPHATASE"/>
    <property type="match status" value="1"/>
</dbReference>
<dbReference type="PROSITE" id="PS50055">
    <property type="entry name" value="TYR_PHOSPHATASE_PTP"/>
    <property type="match status" value="1"/>
</dbReference>
<dbReference type="EC" id="3.1.3.48" evidence="3"/>
<evidence type="ECO:0000313" key="3">
    <source>
        <dbReference type="EMBL" id="OAT48835.1"/>
    </source>
</evidence>
<evidence type="ECO:0000259" key="1">
    <source>
        <dbReference type="PROSITE" id="PS50055"/>
    </source>
</evidence>
<comment type="caution">
    <text evidence="3">The sequence shown here is derived from an EMBL/GenBank/DDBJ whole genome shotgun (WGS) entry which is preliminary data.</text>
</comment>
<dbReference type="Gene3D" id="3.90.190.10">
    <property type="entry name" value="Protein tyrosine phosphatase superfamily"/>
    <property type="match status" value="1"/>
</dbReference>